<name>A0A4R1BCU9_9ACTN</name>
<feature type="transmembrane region" description="Helical" evidence="1">
    <location>
        <begin position="96"/>
        <end position="125"/>
    </location>
</feature>
<feature type="transmembrane region" description="Helical" evidence="1">
    <location>
        <begin position="187"/>
        <end position="208"/>
    </location>
</feature>
<keyword evidence="1" id="KW-0472">Membrane</keyword>
<evidence type="ECO:0000256" key="1">
    <source>
        <dbReference type="SAM" id="Phobius"/>
    </source>
</evidence>
<comment type="caution">
    <text evidence="2">The sequence shown here is derived from an EMBL/GenBank/DDBJ whole genome shotgun (WGS) entry which is preliminary data.</text>
</comment>
<dbReference type="Proteomes" id="UP000295244">
    <property type="component" value="Unassembled WGS sequence"/>
</dbReference>
<dbReference type="OrthoDB" id="5244339at2"/>
<keyword evidence="3" id="KW-1185">Reference proteome</keyword>
<organism evidence="2 3">
    <name type="scientific">Rubrobacter taiwanensis</name>
    <dbReference type="NCBI Taxonomy" id="185139"/>
    <lineage>
        <taxon>Bacteria</taxon>
        <taxon>Bacillati</taxon>
        <taxon>Actinomycetota</taxon>
        <taxon>Rubrobacteria</taxon>
        <taxon>Rubrobacterales</taxon>
        <taxon>Rubrobacteraceae</taxon>
        <taxon>Rubrobacter</taxon>
    </lineage>
</organism>
<protein>
    <recommendedName>
        <fullName evidence="4">Metal-dependent hydrolase</fullName>
    </recommendedName>
</protein>
<evidence type="ECO:0008006" key="4">
    <source>
        <dbReference type="Google" id="ProtNLM"/>
    </source>
</evidence>
<dbReference type="EMBL" id="SKBU01000031">
    <property type="protein sequence ID" value="TCJ14863.1"/>
    <property type="molecule type" value="Genomic_DNA"/>
</dbReference>
<reference evidence="2 3" key="1">
    <citation type="submission" date="2019-03" db="EMBL/GenBank/DDBJ databases">
        <title>Whole genome sequence of a novel Rubrobacter taiwanensis strain, isolated from Yellowstone National Park.</title>
        <authorList>
            <person name="Freed S."/>
            <person name="Ramaley R.F."/>
            <person name="Kyndt J.A."/>
        </authorList>
    </citation>
    <scope>NUCLEOTIDE SEQUENCE [LARGE SCALE GENOMIC DNA]</scope>
    <source>
        <strain evidence="2 3">Yellowstone</strain>
    </source>
</reference>
<evidence type="ECO:0000313" key="2">
    <source>
        <dbReference type="EMBL" id="TCJ14863.1"/>
    </source>
</evidence>
<accession>A0A4R1BCU9</accession>
<dbReference type="InterPro" id="IPR007404">
    <property type="entry name" value="YdjM-like"/>
</dbReference>
<dbReference type="Pfam" id="PF04307">
    <property type="entry name" value="YdjM"/>
    <property type="match status" value="1"/>
</dbReference>
<sequence length="218" mass="24745">MAHRSAWCRIVYTRSPRIRTSGGSDRIFGVNTYSHAFFTWALARYGFRASRKAALCGAAGAALPDVPAFAGTAYYVGLPFLRDGWASMSSPEVLEAIYFTGPFGTAGTLLHSAVPVGMLLALYGLLQLRRRDRQKMLLWFLIGWAGHAVTDFLTHVEDSRPLFWPLSGWEWSSPVSYWNPAYYGREFFLIEHGLMLLILAWIAFRWTWSRAKPREKAR</sequence>
<feature type="transmembrane region" description="Helical" evidence="1">
    <location>
        <begin position="137"/>
        <end position="156"/>
    </location>
</feature>
<gene>
    <name evidence="2" type="ORF">E0L93_14095</name>
</gene>
<proteinExistence type="predicted"/>
<dbReference type="AlphaFoldDB" id="A0A4R1BCU9"/>
<evidence type="ECO:0000313" key="3">
    <source>
        <dbReference type="Proteomes" id="UP000295244"/>
    </source>
</evidence>
<keyword evidence="1" id="KW-0812">Transmembrane</keyword>
<feature type="transmembrane region" description="Helical" evidence="1">
    <location>
        <begin position="53"/>
        <end position="76"/>
    </location>
</feature>
<keyword evidence="1" id="KW-1133">Transmembrane helix</keyword>